<comment type="similarity">
    <text evidence="2 7">Belongs to the AB hydrolase superfamily. Lipase family.</text>
</comment>
<dbReference type="InterPro" id="IPR013818">
    <property type="entry name" value="Lipase"/>
</dbReference>
<evidence type="ECO:0000256" key="2">
    <source>
        <dbReference type="ARBA" id="ARBA00010701"/>
    </source>
</evidence>
<feature type="binding site" evidence="6">
    <location>
        <position position="204"/>
    </location>
    <ligand>
        <name>Ca(2+)</name>
        <dbReference type="ChEBI" id="CHEBI:29108"/>
    </ligand>
</feature>
<feature type="binding site" evidence="6">
    <location>
        <position position="206"/>
    </location>
    <ligand>
        <name>Ca(2+)</name>
        <dbReference type="ChEBI" id="CHEBI:29108"/>
    </ligand>
</feature>
<name>A0ABD3UCD1_SINWO</name>
<evidence type="ECO:0000256" key="1">
    <source>
        <dbReference type="ARBA" id="ARBA00004613"/>
    </source>
</evidence>
<evidence type="ECO:0000256" key="3">
    <source>
        <dbReference type="ARBA" id="ARBA00022525"/>
    </source>
</evidence>
<protein>
    <submittedName>
        <fullName evidence="11">Uncharacterized protein</fullName>
    </submittedName>
</protein>
<evidence type="ECO:0000256" key="7">
    <source>
        <dbReference type="RuleBase" id="RU004262"/>
    </source>
</evidence>
<dbReference type="Gene3D" id="2.60.60.20">
    <property type="entry name" value="PLAT/LH2 domain"/>
    <property type="match status" value="1"/>
</dbReference>
<comment type="caution">
    <text evidence="11">The sequence shown here is derived from an EMBL/GenBank/DDBJ whole genome shotgun (WGS) entry which is preliminary data.</text>
</comment>
<dbReference type="AlphaFoldDB" id="A0ABD3UCD1"/>
<dbReference type="Gene3D" id="3.40.50.1820">
    <property type="entry name" value="alpha/beta hydrolase"/>
    <property type="match status" value="1"/>
</dbReference>
<dbReference type="InterPro" id="IPR036392">
    <property type="entry name" value="PLAT/LH2_dom_sf"/>
</dbReference>
<reference evidence="11 12" key="1">
    <citation type="submission" date="2024-11" db="EMBL/GenBank/DDBJ databases">
        <title>Chromosome-level genome assembly of the freshwater bivalve Anodonta woodiana.</title>
        <authorList>
            <person name="Chen X."/>
        </authorList>
    </citation>
    <scope>NUCLEOTIDE SEQUENCE [LARGE SCALE GENOMIC DNA]</scope>
    <source>
        <strain evidence="11">MN2024</strain>
        <tissue evidence="11">Gills</tissue>
    </source>
</reference>
<dbReference type="PIRSF" id="PIRSF000865">
    <property type="entry name" value="Lipoprotein_lipase_LIPH"/>
    <property type="match status" value="1"/>
</dbReference>
<keyword evidence="3" id="KW-0964">Secreted</keyword>
<organism evidence="11 12">
    <name type="scientific">Sinanodonta woodiana</name>
    <name type="common">Chinese pond mussel</name>
    <name type="synonym">Anodonta woodiana</name>
    <dbReference type="NCBI Taxonomy" id="1069815"/>
    <lineage>
        <taxon>Eukaryota</taxon>
        <taxon>Metazoa</taxon>
        <taxon>Spiralia</taxon>
        <taxon>Lophotrochozoa</taxon>
        <taxon>Mollusca</taxon>
        <taxon>Bivalvia</taxon>
        <taxon>Autobranchia</taxon>
        <taxon>Heteroconchia</taxon>
        <taxon>Palaeoheterodonta</taxon>
        <taxon>Unionida</taxon>
        <taxon>Unionoidea</taxon>
        <taxon>Unionidae</taxon>
        <taxon>Unioninae</taxon>
        <taxon>Sinanodonta</taxon>
    </lineage>
</organism>
<keyword evidence="8" id="KW-0732">Signal</keyword>
<evidence type="ECO:0000256" key="6">
    <source>
        <dbReference type="PIRSR" id="PIRSR000865-2"/>
    </source>
</evidence>
<keyword evidence="12" id="KW-1185">Reference proteome</keyword>
<dbReference type="SUPFAM" id="SSF49723">
    <property type="entry name" value="Lipase/lipooxygenase domain (PLAT/LH2 domain)"/>
    <property type="match status" value="1"/>
</dbReference>
<dbReference type="EMBL" id="JBJQND010000016">
    <property type="protein sequence ID" value="KAL3846451.1"/>
    <property type="molecule type" value="Genomic_DNA"/>
</dbReference>
<dbReference type="GO" id="GO:0005576">
    <property type="term" value="C:extracellular region"/>
    <property type="evidence" value="ECO:0007669"/>
    <property type="project" value="UniProtKB-SubCell"/>
</dbReference>
<dbReference type="InterPro" id="IPR029058">
    <property type="entry name" value="AB_hydrolase_fold"/>
</dbReference>
<dbReference type="PRINTS" id="PR00823">
    <property type="entry name" value="PANCLIPASE"/>
</dbReference>
<dbReference type="Proteomes" id="UP001634394">
    <property type="component" value="Unassembled WGS sequence"/>
</dbReference>
<sequence length="471" mass="51290">MAFFLLLAFILKLVYVSAADQVCYGELGCFTKLSGLPLPKSPDHVQTLFELYTQSHSSNALVLPFENYKLHMDVWSHTFQGNKKTKFIIHGFIDTGHKQWILNMVAELLKKGDFNVIVVNWGHGSQLPYEQASANTFLIGAETAALIKFLHDHHGLHLSDVHIIGHSLGAHIAGHIGHRIPHIGRISGLDPASPEFSERSKEFRLDAGDADLVDVIHTDSSGFALLSGFGAGQPLGDIDFYPNEGIKQPGCPESSIGGIISGIGSGSLSEAANSVKCSHSRAWVYFTESINSNCHFYAHKCRTAAGFEQGECLGCPASGCPIMGYDADKTTERGTFYLSTSDKAPFCGHEFFVEVVVSGTSQDTYGEFFVTLIGSSATSEELKLETKMTSLYHGVVERHVVASHIDVGTIQQVKLKFERAHDLHALGASRDVKIHSVTIQPAESTQKTKFCTQEANIQEGQSKTFSSHSGC</sequence>
<keyword evidence="6" id="KW-0479">Metal-binding</keyword>
<gene>
    <name evidence="11" type="ORF">ACJMK2_017440</name>
</gene>
<proteinExistence type="inferred from homology"/>
<evidence type="ECO:0000256" key="8">
    <source>
        <dbReference type="SAM" id="SignalP"/>
    </source>
</evidence>
<comment type="subcellular location">
    <subcellularLocation>
        <location evidence="1">Secreted</location>
    </subcellularLocation>
</comment>
<feature type="chain" id="PRO_5044810360" evidence="8">
    <location>
        <begin position="19"/>
        <end position="471"/>
    </location>
</feature>
<evidence type="ECO:0000256" key="4">
    <source>
        <dbReference type="ARBA" id="ARBA00023157"/>
    </source>
</evidence>
<dbReference type="InterPro" id="IPR000734">
    <property type="entry name" value="TAG_lipase"/>
</dbReference>
<accession>A0ABD3UCD1</accession>
<dbReference type="InterPro" id="IPR001024">
    <property type="entry name" value="PLAT/LH2_dom"/>
</dbReference>
<dbReference type="PANTHER" id="PTHR11610">
    <property type="entry name" value="LIPASE"/>
    <property type="match status" value="1"/>
</dbReference>
<evidence type="ECO:0000313" key="12">
    <source>
        <dbReference type="Proteomes" id="UP001634394"/>
    </source>
</evidence>
<dbReference type="InterPro" id="IPR016272">
    <property type="entry name" value="Lipase_LIPH"/>
</dbReference>
<evidence type="ECO:0000313" key="11">
    <source>
        <dbReference type="EMBL" id="KAL3846451.1"/>
    </source>
</evidence>
<feature type="domain" description="PLAT" evidence="10">
    <location>
        <begin position="355"/>
        <end position="460"/>
    </location>
</feature>
<dbReference type="PRINTS" id="PR00821">
    <property type="entry name" value="TAGLIPASE"/>
</dbReference>
<dbReference type="InterPro" id="IPR033906">
    <property type="entry name" value="Lipase_N"/>
</dbReference>
<dbReference type="SUPFAM" id="SSF53474">
    <property type="entry name" value="alpha/beta-Hydrolases"/>
    <property type="match status" value="1"/>
</dbReference>
<dbReference type="Pfam" id="PF01477">
    <property type="entry name" value="PLAT"/>
    <property type="match status" value="1"/>
</dbReference>
<feature type="active site" description="Charge relay system" evidence="5">
    <location>
        <position position="190"/>
    </location>
</feature>
<keyword evidence="4" id="KW-1015">Disulfide bond</keyword>
<evidence type="ECO:0000259" key="9">
    <source>
        <dbReference type="Pfam" id="PF00151"/>
    </source>
</evidence>
<feature type="active site" description="Nucleophile" evidence="5">
    <location>
        <position position="167"/>
    </location>
</feature>
<evidence type="ECO:0000256" key="5">
    <source>
        <dbReference type="PIRSR" id="PIRSR000865-1"/>
    </source>
</evidence>
<feature type="binding site" evidence="6">
    <location>
        <position position="209"/>
    </location>
    <ligand>
        <name>Ca(2+)</name>
        <dbReference type="ChEBI" id="CHEBI:29108"/>
    </ligand>
</feature>
<dbReference type="CDD" id="cd00707">
    <property type="entry name" value="Pancreat_lipase_like"/>
    <property type="match status" value="1"/>
</dbReference>
<keyword evidence="6" id="KW-0106">Calcium</keyword>
<dbReference type="InterPro" id="IPR002331">
    <property type="entry name" value="Lipase_panc"/>
</dbReference>
<evidence type="ECO:0000259" key="10">
    <source>
        <dbReference type="Pfam" id="PF01477"/>
    </source>
</evidence>
<feature type="signal peptide" evidence="8">
    <location>
        <begin position="1"/>
        <end position="18"/>
    </location>
</feature>
<feature type="active site" description="Charge relay system" evidence="5">
    <location>
        <position position="279"/>
    </location>
</feature>
<dbReference type="Pfam" id="PF00151">
    <property type="entry name" value="Lipase"/>
    <property type="match status" value="1"/>
</dbReference>
<feature type="domain" description="Lipase" evidence="9">
    <location>
        <begin position="38"/>
        <end position="346"/>
    </location>
</feature>